<dbReference type="AlphaFoldDB" id="A0A857DK98"/>
<proteinExistence type="predicted"/>
<gene>
    <name evidence="2" type="ORF">GQ588_09655</name>
</gene>
<dbReference type="Gene3D" id="1.10.3210.10">
    <property type="entry name" value="Hypothetical protein af1432"/>
    <property type="match status" value="1"/>
</dbReference>
<feature type="domain" description="HD" evidence="1">
    <location>
        <begin position="38"/>
        <end position="142"/>
    </location>
</feature>
<accession>A0A857DK98</accession>
<name>A0A857DK98_9FIRM</name>
<evidence type="ECO:0000313" key="2">
    <source>
        <dbReference type="EMBL" id="QHA00879.1"/>
    </source>
</evidence>
<dbReference type="EMBL" id="CP046996">
    <property type="protein sequence ID" value="QHA00879.1"/>
    <property type="molecule type" value="Genomic_DNA"/>
</dbReference>
<dbReference type="InterPro" id="IPR003607">
    <property type="entry name" value="HD/PDEase_dom"/>
</dbReference>
<dbReference type="InterPro" id="IPR006675">
    <property type="entry name" value="HDIG_dom"/>
</dbReference>
<protein>
    <submittedName>
        <fullName evidence="2">HD domain-containing protein</fullName>
    </submittedName>
</protein>
<sequence>MEKLLLKYDDYFLAVARPIIEHDEYQKMKVIPHHHGSVFEHSLDVAYLSYKIAMKFRLDVISTIRGALLHDFYLYKFKKREDKNLLAESYRHSRNHPKIAVKNAQKYFELNKKERDIISNHMFPVGLPRSYEAWVTTIADKSLALTEYTTRVYCFAYLKLYLHLVQKSA</sequence>
<dbReference type="Pfam" id="PF01966">
    <property type="entry name" value="HD"/>
    <property type="match status" value="1"/>
</dbReference>
<reference evidence="2 3" key="1">
    <citation type="submission" date="2019-12" db="EMBL/GenBank/DDBJ databases">
        <title>Sequence classification of anaerobic respiratory reductive dehalogenases: First we see many, then we see few.</title>
        <authorList>
            <person name="Molenda O."/>
            <person name="Puentes Jacome L.A."/>
            <person name="Cao X."/>
            <person name="Nesbo C.L."/>
            <person name="Tang S."/>
            <person name="Morson N."/>
            <person name="Patron J."/>
            <person name="Lomheim L."/>
            <person name="Wishart D.S."/>
            <person name="Edwards E.A."/>
        </authorList>
    </citation>
    <scope>NUCLEOTIDE SEQUENCE [LARGE SCALE GENOMIC DNA]</scope>
    <source>
        <strain evidence="2 3">12DCA</strain>
    </source>
</reference>
<dbReference type="SUPFAM" id="SSF109604">
    <property type="entry name" value="HD-domain/PDEase-like"/>
    <property type="match status" value="1"/>
</dbReference>
<dbReference type="RefSeq" id="WP_019226326.1">
    <property type="nucleotide sequence ID" value="NZ_CP046996.1"/>
</dbReference>
<evidence type="ECO:0000313" key="3">
    <source>
        <dbReference type="Proteomes" id="UP000430508"/>
    </source>
</evidence>
<dbReference type="InterPro" id="IPR006674">
    <property type="entry name" value="HD_domain"/>
</dbReference>
<evidence type="ECO:0000259" key="1">
    <source>
        <dbReference type="Pfam" id="PF01966"/>
    </source>
</evidence>
<dbReference type="CDD" id="cd00077">
    <property type="entry name" value="HDc"/>
    <property type="match status" value="1"/>
</dbReference>
<organism evidence="2 3">
    <name type="scientific">Dehalobacter restrictus</name>
    <dbReference type="NCBI Taxonomy" id="55583"/>
    <lineage>
        <taxon>Bacteria</taxon>
        <taxon>Bacillati</taxon>
        <taxon>Bacillota</taxon>
        <taxon>Clostridia</taxon>
        <taxon>Eubacteriales</taxon>
        <taxon>Desulfitobacteriaceae</taxon>
        <taxon>Dehalobacter</taxon>
    </lineage>
</organism>
<dbReference type="Proteomes" id="UP000430508">
    <property type="component" value="Chromosome"/>
</dbReference>
<dbReference type="NCBIfam" id="TIGR00277">
    <property type="entry name" value="HDIG"/>
    <property type="match status" value="1"/>
</dbReference>